<evidence type="ECO:0000313" key="3">
    <source>
        <dbReference type="Proteomes" id="UP000886804"/>
    </source>
</evidence>
<evidence type="ECO:0000313" key="2">
    <source>
        <dbReference type="EMBL" id="HJB07061.1"/>
    </source>
</evidence>
<protein>
    <submittedName>
        <fullName evidence="2">Insulinase family protein</fullName>
    </submittedName>
</protein>
<accession>A0A9D2L717</accession>
<dbReference type="GO" id="GO:0016485">
    <property type="term" value="P:protein processing"/>
    <property type="evidence" value="ECO:0007669"/>
    <property type="project" value="TreeGrafter"/>
</dbReference>
<dbReference type="Gene3D" id="3.30.830.10">
    <property type="entry name" value="Metalloenzyme, LuxS/M16 peptidase-like"/>
    <property type="match status" value="4"/>
</dbReference>
<reference evidence="2" key="1">
    <citation type="journal article" date="2021" name="PeerJ">
        <title>Extensive microbial diversity within the chicken gut microbiome revealed by metagenomics and culture.</title>
        <authorList>
            <person name="Gilroy R."/>
            <person name="Ravi A."/>
            <person name="Getino M."/>
            <person name="Pursley I."/>
            <person name="Horton D.L."/>
            <person name="Alikhan N.F."/>
            <person name="Baker D."/>
            <person name="Gharbi K."/>
            <person name="Hall N."/>
            <person name="Watson M."/>
            <person name="Adriaenssens E.M."/>
            <person name="Foster-Nyarko E."/>
            <person name="Jarju S."/>
            <person name="Secka A."/>
            <person name="Antonio M."/>
            <person name="Oren A."/>
            <person name="Chaudhuri R.R."/>
            <person name="La Ragione R."/>
            <person name="Hildebrand F."/>
            <person name="Pallen M.J."/>
        </authorList>
    </citation>
    <scope>NUCLEOTIDE SEQUENCE</scope>
    <source>
        <strain evidence="2">CHK188-4685</strain>
    </source>
</reference>
<dbReference type="Pfam" id="PF00675">
    <property type="entry name" value="Peptidase_M16"/>
    <property type="match status" value="1"/>
</dbReference>
<dbReference type="InterPro" id="IPR013578">
    <property type="entry name" value="Peptidase_M16C_assoc"/>
</dbReference>
<dbReference type="Pfam" id="PF08367">
    <property type="entry name" value="M16C_assoc"/>
    <property type="match status" value="1"/>
</dbReference>
<dbReference type="AlphaFoldDB" id="A0A9D2L717"/>
<dbReference type="InterPro" id="IPR007863">
    <property type="entry name" value="Peptidase_M16_C"/>
</dbReference>
<dbReference type="Pfam" id="PF05193">
    <property type="entry name" value="Peptidase_M16_C"/>
    <property type="match status" value="1"/>
</dbReference>
<gene>
    <name evidence="2" type="ORF">H9716_04275</name>
</gene>
<dbReference type="InterPro" id="IPR011765">
    <property type="entry name" value="Pept_M16_N"/>
</dbReference>
<proteinExistence type="predicted"/>
<feature type="domain" description="Peptidase M16C associated" evidence="1">
    <location>
        <begin position="470"/>
        <end position="720"/>
    </location>
</feature>
<dbReference type="Proteomes" id="UP000886804">
    <property type="component" value="Unassembled WGS sequence"/>
</dbReference>
<dbReference type="FunFam" id="3.30.830.10:FF:000034">
    <property type="entry name" value="presequence protease 1, chloroplastic/mitochondrial"/>
    <property type="match status" value="1"/>
</dbReference>
<dbReference type="SMART" id="SM01264">
    <property type="entry name" value="M16C_associated"/>
    <property type="match status" value="1"/>
</dbReference>
<dbReference type="GO" id="GO:0004222">
    <property type="term" value="F:metalloendopeptidase activity"/>
    <property type="evidence" value="ECO:0007669"/>
    <property type="project" value="TreeGrafter"/>
</dbReference>
<sequence length="984" mass="111924">MSERSNLEQVKKLTQYQVVKEADLKELNSRGMILEHKKSGARLFLLANEDENKVFNIGFRTPPADSTGLPHILEHSVLEGSEKFPVKDPFVELVKGSLNTFLNAMTYPDKTVYPVASCNDKDFQNLMDVYLDGVFHPSIYREPKIFLQEGWHYELESPEDELTINGVVYNEMKGAFSSPESVLDRYTRAVLFPDTCYGFESGGDPVKIPDLTYEQFVAFHRNYYHPANSYIYLYGDMDMAEKLLWLDEEYLSAYDRQDWKGDSRIQMQKAFEKPVEQEITYSVTKEEGTEKRTYLSLNTVVGTDLDPVLYVAFQILEYALIDAPGAPLKQALIEAGLGEDIFGGYESGILQPYFSIIAKNAERQQKGEFLMAVKGTLRRLADQGIDKKSLLAGLNYYEFRYREADYGSAPKGLIYGLWCMDSWLYDGDPFMHLEYQKTFDFLKEAVKGRYFEQLIRDYLLDNPHEAVVIVSPSVDQTAREEEALANKLAAYKASLSGAQIEELVQETRALKAYQEEPSAQEDLEKIPMLTREDIAEEGEVPEYQVKQENGVTVIHTNLFTSGIGYLKVLFHTDRVAQEDLPYVGLLKSVMGYVDTDEHSYQDLASEIYLNSGGMDFSVTSYIDLENPKEFYGAFVVSAKVLYEKLDFAFDMMKEIFTSSHLEDEKRIGEILDETRSRARMKLESGSHSAAVARATSYFSPTSAFNDLTGGIAYYHFLEQAADRYGKDEEYRKELTGHLKRVAERLFTRDNLLIGYTADEKGYGSLPGLLERFVKNLPEGDGRNFRFQPQMGNRNEGFRTSSQVNYVARCGTFREKGFAYTGALKVLKVILNYEYLWTNLRVKGGAYGCMSGFGRSGEGYLVSYRDPNLGATNEIYEGIPKYLEEFSIDDRDMTRYVIGAISDLDAPLTPSVKGSRSMSAYLSGVTPQMLRQERKEILETWQKEIRALAPLIQAILDTGALCVIGNDRKITEDEKLFKTTLNLYH</sequence>
<dbReference type="InterPro" id="IPR011249">
    <property type="entry name" value="Metalloenz_LuxS/M16"/>
</dbReference>
<dbReference type="InterPro" id="IPR055130">
    <property type="entry name" value="PreP_C"/>
</dbReference>
<comment type="caution">
    <text evidence="2">The sequence shown here is derived from an EMBL/GenBank/DDBJ whole genome shotgun (WGS) entry which is preliminary data.</text>
</comment>
<name>A0A9D2L717_9FIRM</name>
<dbReference type="PANTHER" id="PTHR43016:SF13">
    <property type="entry name" value="PRESEQUENCE PROTEASE, MITOCHONDRIAL"/>
    <property type="match status" value="1"/>
</dbReference>
<dbReference type="PANTHER" id="PTHR43016">
    <property type="entry name" value="PRESEQUENCE PROTEASE"/>
    <property type="match status" value="1"/>
</dbReference>
<dbReference type="GO" id="GO:0046872">
    <property type="term" value="F:metal ion binding"/>
    <property type="evidence" value="ECO:0007669"/>
    <property type="project" value="InterPro"/>
</dbReference>
<organism evidence="2 3">
    <name type="scientific">Candidatus Enterocloster faecavium</name>
    <dbReference type="NCBI Taxonomy" id="2838560"/>
    <lineage>
        <taxon>Bacteria</taxon>
        <taxon>Bacillati</taxon>
        <taxon>Bacillota</taxon>
        <taxon>Clostridia</taxon>
        <taxon>Lachnospirales</taxon>
        <taxon>Lachnospiraceae</taxon>
        <taxon>Enterocloster</taxon>
    </lineage>
</organism>
<dbReference type="EMBL" id="DWYS01000053">
    <property type="protein sequence ID" value="HJB07061.1"/>
    <property type="molecule type" value="Genomic_DNA"/>
</dbReference>
<reference evidence="2" key="2">
    <citation type="submission" date="2021-04" db="EMBL/GenBank/DDBJ databases">
        <authorList>
            <person name="Gilroy R."/>
        </authorList>
    </citation>
    <scope>NUCLEOTIDE SEQUENCE</scope>
    <source>
        <strain evidence="2">CHK188-4685</strain>
    </source>
</reference>
<evidence type="ECO:0000259" key="1">
    <source>
        <dbReference type="SMART" id="SM01264"/>
    </source>
</evidence>
<dbReference type="Pfam" id="PF22516">
    <property type="entry name" value="PreP_C"/>
    <property type="match status" value="1"/>
</dbReference>
<dbReference type="SUPFAM" id="SSF63411">
    <property type="entry name" value="LuxS/MPP-like metallohydrolase"/>
    <property type="match status" value="4"/>
</dbReference>